<organism evidence="2 3">
    <name type="scientific">Aerosticca soli</name>
    <dbReference type="NCBI Taxonomy" id="2010829"/>
    <lineage>
        <taxon>Bacteria</taxon>
        <taxon>Pseudomonadati</taxon>
        <taxon>Pseudomonadota</taxon>
        <taxon>Gammaproteobacteria</taxon>
        <taxon>Lysobacterales</taxon>
        <taxon>Rhodanobacteraceae</taxon>
        <taxon>Aerosticca</taxon>
    </lineage>
</organism>
<accession>A0A2Z6E6S0</accession>
<dbReference type="Proteomes" id="UP000270530">
    <property type="component" value="Chromosome"/>
</dbReference>
<evidence type="ECO:0000313" key="3">
    <source>
        <dbReference type="Proteomes" id="UP000270530"/>
    </source>
</evidence>
<feature type="transmembrane region" description="Helical" evidence="1">
    <location>
        <begin position="135"/>
        <end position="155"/>
    </location>
</feature>
<sequence length="197" mass="21735">MQICEDCDTVHRRRPLSRGEVARCACCGAELDRHHGLGVNELLALVLTSGIVFVVANVWPIVTLGLNGQHVSARLWGVILAMWERGAPIVAVIAAATLFFFPALRMLLLGLVLVQARRGRRGAGFRPAMVALHYLRPWTMNEVFVLGTLVAIVKVRAYFEVATDPGLYGYVALMMLITVFSGVDLRRLWELAREPAA</sequence>
<keyword evidence="1" id="KW-1133">Transmembrane helix</keyword>
<dbReference type="InterPro" id="IPR007498">
    <property type="entry name" value="PqiA-like"/>
</dbReference>
<reference evidence="3" key="2">
    <citation type="submission" date="2018-06" db="EMBL/GenBank/DDBJ databases">
        <title>Genome sequence of Rhodanobacteraceae bacterium strain Dysh456.</title>
        <authorList>
            <person name="Fukui M."/>
        </authorList>
    </citation>
    <scope>NUCLEOTIDE SEQUENCE [LARGE SCALE GENOMIC DNA]</scope>
    <source>
        <strain evidence="3">Dysh456</strain>
    </source>
</reference>
<dbReference type="KEGG" id="rbd:ALSL_2194"/>
<evidence type="ECO:0000313" key="2">
    <source>
        <dbReference type="EMBL" id="BBD80820.1"/>
    </source>
</evidence>
<dbReference type="Pfam" id="PF04403">
    <property type="entry name" value="PqiA"/>
    <property type="match status" value="1"/>
</dbReference>
<evidence type="ECO:0000256" key="1">
    <source>
        <dbReference type="SAM" id="Phobius"/>
    </source>
</evidence>
<proteinExistence type="predicted"/>
<dbReference type="EMBL" id="AP018560">
    <property type="protein sequence ID" value="BBD80820.1"/>
    <property type="molecule type" value="Genomic_DNA"/>
</dbReference>
<feature type="transmembrane region" description="Helical" evidence="1">
    <location>
        <begin position="86"/>
        <end position="114"/>
    </location>
</feature>
<feature type="transmembrane region" description="Helical" evidence="1">
    <location>
        <begin position="167"/>
        <end position="185"/>
    </location>
</feature>
<name>A0A2Z6E6S0_9GAMM</name>
<feature type="transmembrane region" description="Helical" evidence="1">
    <location>
        <begin position="42"/>
        <end position="66"/>
    </location>
</feature>
<keyword evidence="1" id="KW-0812">Transmembrane</keyword>
<dbReference type="AlphaFoldDB" id="A0A2Z6E6S0"/>
<keyword evidence="3" id="KW-1185">Reference proteome</keyword>
<protein>
    <submittedName>
        <fullName evidence="2">Paraquat-inducible protein A</fullName>
    </submittedName>
</protein>
<gene>
    <name evidence="2" type="ORF">ALSL_2194</name>
</gene>
<reference evidence="3" key="1">
    <citation type="submission" date="2018-04" db="EMBL/GenBank/DDBJ databases">
        <authorList>
            <person name="Watanabe M."/>
            <person name="Kojima H."/>
        </authorList>
    </citation>
    <scope>NUCLEOTIDE SEQUENCE [LARGE SCALE GENOMIC DNA]</scope>
    <source>
        <strain evidence="3">Dysh456</strain>
    </source>
</reference>
<keyword evidence="1" id="KW-0472">Membrane</keyword>